<evidence type="ECO:0000313" key="3">
    <source>
        <dbReference type="EnsemblPlants" id="Kaladp0034s0241.1.v1.1"/>
    </source>
</evidence>
<sequence length="136" mass="14731">MDLLRRSCSLATPFYLLALLLSSCKGATFTFVNKCGYTVWPGILPGAGTSPLETTGFQLARKDFRTFQAPPGWSGRFWARTGCTFDSSGHGSCATGDCGSGLMECNGAGAAPPATLAEFWRTLYDYKRRLILSRLL</sequence>
<dbReference type="SUPFAM" id="SSF49870">
    <property type="entry name" value="Osmotin, thaumatin-like protein"/>
    <property type="match status" value="1"/>
</dbReference>
<name>A0A7N0TF88_KALFE</name>
<dbReference type="PANTHER" id="PTHR31048">
    <property type="entry name" value="OS03G0233200 PROTEIN"/>
    <property type="match status" value="1"/>
</dbReference>
<accession>A0A7N0TF88</accession>
<dbReference type="PROSITE" id="PS51257">
    <property type="entry name" value="PROKAR_LIPOPROTEIN"/>
    <property type="match status" value="1"/>
</dbReference>
<dbReference type="Gramene" id="Kaladp0034s0241.1.v1.1">
    <property type="protein sequence ID" value="Kaladp0034s0241.1.v1.1"/>
    <property type="gene ID" value="Kaladp0034s0241.v1.1"/>
</dbReference>
<keyword evidence="4" id="KW-1185">Reference proteome</keyword>
<dbReference type="OMA" id="SGRLWCQ"/>
<dbReference type="Pfam" id="PF00314">
    <property type="entry name" value="Thaumatin"/>
    <property type="match status" value="1"/>
</dbReference>
<dbReference type="InterPro" id="IPR017949">
    <property type="entry name" value="Thaumatin_CS"/>
</dbReference>
<evidence type="ECO:0000256" key="1">
    <source>
        <dbReference type="PIRSR" id="PIRSR002703-1"/>
    </source>
</evidence>
<dbReference type="InterPro" id="IPR001938">
    <property type="entry name" value="Thaumatin"/>
</dbReference>
<dbReference type="PIRSF" id="PIRSF002703">
    <property type="entry name" value="Thaumatin"/>
    <property type="match status" value="1"/>
</dbReference>
<dbReference type="SMART" id="SM00205">
    <property type="entry name" value="THN"/>
    <property type="match status" value="1"/>
</dbReference>
<reference evidence="3" key="1">
    <citation type="submission" date="2021-01" db="UniProtKB">
        <authorList>
            <consortium name="EnsemblPlants"/>
        </authorList>
    </citation>
    <scope>IDENTIFICATION</scope>
</reference>
<dbReference type="PROSITE" id="PS51367">
    <property type="entry name" value="THAUMATIN_2"/>
    <property type="match status" value="1"/>
</dbReference>
<keyword evidence="2" id="KW-0732">Signal</keyword>
<evidence type="ECO:0000256" key="2">
    <source>
        <dbReference type="SAM" id="SignalP"/>
    </source>
</evidence>
<dbReference type="PROSITE" id="PS00316">
    <property type="entry name" value="THAUMATIN_1"/>
    <property type="match status" value="1"/>
</dbReference>
<organism evidence="3 4">
    <name type="scientific">Kalanchoe fedtschenkoi</name>
    <name type="common">Lavender scallops</name>
    <name type="synonym">South American air plant</name>
    <dbReference type="NCBI Taxonomy" id="63787"/>
    <lineage>
        <taxon>Eukaryota</taxon>
        <taxon>Viridiplantae</taxon>
        <taxon>Streptophyta</taxon>
        <taxon>Embryophyta</taxon>
        <taxon>Tracheophyta</taxon>
        <taxon>Spermatophyta</taxon>
        <taxon>Magnoliopsida</taxon>
        <taxon>eudicotyledons</taxon>
        <taxon>Gunneridae</taxon>
        <taxon>Pentapetalae</taxon>
        <taxon>Saxifragales</taxon>
        <taxon>Crassulaceae</taxon>
        <taxon>Kalanchoe</taxon>
    </lineage>
</organism>
<dbReference type="Proteomes" id="UP000594263">
    <property type="component" value="Unplaced"/>
</dbReference>
<protein>
    <recommendedName>
        <fullName evidence="5">Thaumatin-like protein</fullName>
    </recommendedName>
</protein>
<keyword evidence="1" id="KW-1015">Disulfide bond</keyword>
<feature type="signal peptide" evidence="2">
    <location>
        <begin position="1"/>
        <end position="26"/>
    </location>
</feature>
<dbReference type="AlphaFoldDB" id="A0A7N0TF88"/>
<feature type="disulfide bond" evidence="1">
    <location>
        <begin position="83"/>
        <end position="93"/>
    </location>
</feature>
<feature type="chain" id="PRO_5029453902" description="Thaumatin-like protein" evidence="2">
    <location>
        <begin position="27"/>
        <end position="136"/>
    </location>
</feature>
<proteinExistence type="predicted"/>
<dbReference type="Gene3D" id="2.60.110.10">
    <property type="entry name" value="Thaumatin"/>
    <property type="match status" value="1"/>
</dbReference>
<dbReference type="EnsemblPlants" id="Kaladp0034s0241.1.v1.1">
    <property type="protein sequence ID" value="Kaladp0034s0241.1.v1.1"/>
    <property type="gene ID" value="Kaladp0034s0241.v1.1"/>
</dbReference>
<evidence type="ECO:0008006" key="5">
    <source>
        <dbReference type="Google" id="ProtNLM"/>
    </source>
</evidence>
<evidence type="ECO:0000313" key="4">
    <source>
        <dbReference type="Proteomes" id="UP000594263"/>
    </source>
</evidence>
<feature type="disulfide bond" evidence="1">
    <location>
        <begin position="98"/>
        <end position="105"/>
    </location>
</feature>
<dbReference type="PRINTS" id="PR00347">
    <property type="entry name" value="THAUMATIN"/>
</dbReference>
<dbReference type="InterPro" id="IPR037176">
    <property type="entry name" value="Osmotin/thaumatin-like_sf"/>
</dbReference>